<dbReference type="GO" id="GO:0016020">
    <property type="term" value="C:membrane"/>
    <property type="evidence" value="ECO:0007669"/>
    <property type="project" value="UniProtKB-SubCell"/>
</dbReference>
<dbReference type="InterPro" id="IPR036259">
    <property type="entry name" value="MFS_trans_sf"/>
</dbReference>
<evidence type="ECO:0000256" key="6">
    <source>
        <dbReference type="SAM" id="MobiDB-lite"/>
    </source>
</evidence>
<dbReference type="InterPro" id="IPR018456">
    <property type="entry name" value="PTR2_symporter_CS"/>
</dbReference>
<feature type="transmembrane region" description="Helical" evidence="7">
    <location>
        <begin position="277"/>
        <end position="298"/>
    </location>
</feature>
<protein>
    <submittedName>
        <fullName evidence="8">Protein NRT1/ PTR FAMILY 1.2 isoform B</fullName>
    </submittedName>
</protein>
<dbReference type="AlphaFoldDB" id="A0A445GMN0"/>
<feature type="transmembrane region" description="Helical" evidence="7">
    <location>
        <begin position="71"/>
        <end position="90"/>
    </location>
</feature>
<feature type="region of interest" description="Disordered" evidence="6">
    <location>
        <begin position="520"/>
        <end position="558"/>
    </location>
</feature>
<feature type="transmembrane region" description="Helical" evidence="7">
    <location>
        <begin position="357"/>
        <end position="374"/>
    </location>
</feature>
<evidence type="ECO:0000256" key="4">
    <source>
        <dbReference type="ARBA" id="ARBA00022989"/>
    </source>
</evidence>
<keyword evidence="4 7" id="KW-1133">Transmembrane helix</keyword>
<keyword evidence="9" id="KW-1185">Reference proteome</keyword>
<feature type="transmembrane region" description="Helical" evidence="7">
    <location>
        <begin position="145"/>
        <end position="168"/>
    </location>
</feature>
<feature type="transmembrane region" description="Helical" evidence="7">
    <location>
        <begin position="483"/>
        <end position="506"/>
    </location>
</feature>
<accession>A0A445GMN0</accession>
<feature type="transmembrane region" description="Helical" evidence="7">
    <location>
        <begin position="40"/>
        <end position="59"/>
    </location>
</feature>
<feature type="transmembrane region" description="Helical" evidence="7">
    <location>
        <begin position="394"/>
        <end position="415"/>
    </location>
</feature>
<comment type="similarity">
    <text evidence="2">Belongs to the major facilitator superfamily. Proton-dependent oligopeptide transporter (POT/PTR) (TC 2.A.17) family.</text>
</comment>
<comment type="subcellular location">
    <subcellularLocation>
        <location evidence="1">Membrane</location>
        <topology evidence="1">Multi-pass membrane protein</topology>
    </subcellularLocation>
</comment>
<dbReference type="Gene3D" id="1.20.1250.20">
    <property type="entry name" value="MFS general substrate transporter like domains"/>
    <property type="match status" value="2"/>
</dbReference>
<name>A0A445GMN0_GLYSO</name>
<sequence>MDKEVELGSLEGEMATQHISQPQKRKGGLVTMPFIIANEALARVASLGLLPNMILYLMGTYRLHLAQATQILLWSHATSNFTPVVGAFIADSYLGRFLAVGLGSAITFLGMTLLWLTAMIPQARPPTCSSNKAGGCKSATGGQMAILISALALMSVGNGGLSCSLAFGADQVNRKDNPNNRRVLEIFFSCLFTGFVQVIVVAYKNRKLPLPPNNSPEHYHHKKESDLVVPTDKLSFLNRACVIKDREQEIASDGSASNPWKLCTVDQVEELKAIIKVIPLWSTGIMMSVNIGGSFGLLQAKSLDRHITSHFQVPPGSFSVVMVLTIFLWIALYDRAILPLASKIRGKPVRISAKRRMGLGLFFSFIHLVTSAIVESVRRRRAIKEGYLNNANGVLHMSAMWLFPQLCLGGIAEAFNAIGQNEFYYTEFPRTMSSVAASLSGLGMAAGNLVSSFVFSVVQNATSRGGKEGWVLDNINKGRYDKYYWVISGLSALNIVYYLICSWAYGPTVEQVQVRKLGEENGSRELEPSTEFRNGSQVDKEFQISKENGSKEEEELTR</sequence>
<dbReference type="PANTHER" id="PTHR11654">
    <property type="entry name" value="OLIGOPEPTIDE TRANSPORTER-RELATED"/>
    <property type="match status" value="1"/>
</dbReference>
<keyword evidence="3 7" id="KW-0812">Transmembrane</keyword>
<evidence type="ECO:0000256" key="7">
    <source>
        <dbReference type="SAM" id="Phobius"/>
    </source>
</evidence>
<dbReference type="GO" id="GO:0022857">
    <property type="term" value="F:transmembrane transporter activity"/>
    <property type="evidence" value="ECO:0007669"/>
    <property type="project" value="InterPro"/>
</dbReference>
<feature type="transmembrane region" description="Helical" evidence="7">
    <location>
        <begin position="96"/>
        <end position="116"/>
    </location>
</feature>
<reference evidence="8 9" key="1">
    <citation type="submission" date="2018-09" db="EMBL/GenBank/DDBJ databases">
        <title>A high-quality reference genome of wild soybean provides a powerful tool to mine soybean genomes.</title>
        <authorList>
            <person name="Xie M."/>
            <person name="Chung C.Y.L."/>
            <person name="Li M.-W."/>
            <person name="Wong F.-L."/>
            <person name="Chan T.-F."/>
            <person name="Lam H.-M."/>
        </authorList>
    </citation>
    <scope>NUCLEOTIDE SEQUENCE [LARGE SCALE GENOMIC DNA]</scope>
    <source>
        <strain evidence="9">cv. W05</strain>
        <tissue evidence="8">Hypocotyl of etiolated seedlings</tissue>
    </source>
</reference>
<evidence type="ECO:0000256" key="2">
    <source>
        <dbReference type="ARBA" id="ARBA00005982"/>
    </source>
</evidence>
<dbReference type="Pfam" id="PF00854">
    <property type="entry name" value="PTR2"/>
    <property type="match status" value="2"/>
</dbReference>
<dbReference type="EMBL" id="QZWG01000015">
    <property type="protein sequence ID" value="RZB62516.1"/>
    <property type="molecule type" value="Genomic_DNA"/>
</dbReference>
<dbReference type="SUPFAM" id="SSF103473">
    <property type="entry name" value="MFS general substrate transporter"/>
    <property type="match status" value="1"/>
</dbReference>
<gene>
    <name evidence="8" type="ORF">D0Y65_039688</name>
</gene>
<dbReference type="PROSITE" id="PS01022">
    <property type="entry name" value="PTR2_1"/>
    <property type="match status" value="1"/>
</dbReference>
<feature type="transmembrane region" description="Helical" evidence="7">
    <location>
        <begin position="435"/>
        <end position="458"/>
    </location>
</feature>
<evidence type="ECO:0000313" key="9">
    <source>
        <dbReference type="Proteomes" id="UP000289340"/>
    </source>
</evidence>
<feature type="transmembrane region" description="Helical" evidence="7">
    <location>
        <begin position="318"/>
        <end position="336"/>
    </location>
</feature>
<organism evidence="8 9">
    <name type="scientific">Glycine soja</name>
    <name type="common">Wild soybean</name>
    <dbReference type="NCBI Taxonomy" id="3848"/>
    <lineage>
        <taxon>Eukaryota</taxon>
        <taxon>Viridiplantae</taxon>
        <taxon>Streptophyta</taxon>
        <taxon>Embryophyta</taxon>
        <taxon>Tracheophyta</taxon>
        <taxon>Spermatophyta</taxon>
        <taxon>Magnoliopsida</taxon>
        <taxon>eudicotyledons</taxon>
        <taxon>Gunneridae</taxon>
        <taxon>Pentapetalae</taxon>
        <taxon>rosids</taxon>
        <taxon>fabids</taxon>
        <taxon>Fabales</taxon>
        <taxon>Fabaceae</taxon>
        <taxon>Papilionoideae</taxon>
        <taxon>50 kb inversion clade</taxon>
        <taxon>NPAAA clade</taxon>
        <taxon>indigoferoid/millettioid clade</taxon>
        <taxon>Phaseoleae</taxon>
        <taxon>Glycine</taxon>
        <taxon>Glycine subgen. Soja</taxon>
    </lineage>
</organism>
<keyword evidence="5 7" id="KW-0472">Membrane</keyword>
<comment type="caution">
    <text evidence="8">The sequence shown here is derived from an EMBL/GenBank/DDBJ whole genome shotgun (WGS) entry which is preliminary data.</text>
</comment>
<evidence type="ECO:0000256" key="3">
    <source>
        <dbReference type="ARBA" id="ARBA00022692"/>
    </source>
</evidence>
<evidence type="ECO:0000313" key="8">
    <source>
        <dbReference type="EMBL" id="RZB62516.1"/>
    </source>
</evidence>
<dbReference type="Proteomes" id="UP000289340">
    <property type="component" value="Chromosome 15"/>
</dbReference>
<dbReference type="GO" id="GO:0006857">
    <property type="term" value="P:oligopeptide transport"/>
    <property type="evidence" value="ECO:0007669"/>
    <property type="project" value="InterPro"/>
</dbReference>
<evidence type="ECO:0000256" key="1">
    <source>
        <dbReference type="ARBA" id="ARBA00004141"/>
    </source>
</evidence>
<feature type="transmembrane region" description="Helical" evidence="7">
    <location>
        <begin position="183"/>
        <end position="203"/>
    </location>
</feature>
<feature type="compositionally biased region" description="Basic and acidic residues" evidence="6">
    <location>
        <begin position="538"/>
        <end position="558"/>
    </location>
</feature>
<evidence type="ECO:0000256" key="5">
    <source>
        <dbReference type="ARBA" id="ARBA00023136"/>
    </source>
</evidence>
<dbReference type="InterPro" id="IPR000109">
    <property type="entry name" value="POT_fam"/>
</dbReference>
<proteinExistence type="inferred from homology"/>